<keyword evidence="3 6" id="KW-0812">Transmembrane</keyword>
<proteinExistence type="predicted"/>
<keyword evidence="5 6" id="KW-0472">Membrane</keyword>
<feature type="transmembrane region" description="Helical" evidence="6">
    <location>
        <begin position="12"/>
        <end position="34"/>
    </location>
</feature>
<reference evidence="7 8" key="1">
    <citation type="submission" date="2019-10" db="EMBL/GenBank/DDBJ databases">
        <title>Bacillus from the desert of Cuatro Cinegas, Coahuila.</title>
        <authorList>
            <person name="Olmedo-Alvarez G."/>
            <person name="Saldana S."/>
            <person name="Barcelo D."/>
        </authorList>
    </citation>
    <scope>NUCLEOTIDE SEQUENCE [LARGE SCALE GENOMIC DNA]</scope>
    <source>
        <strain evidence="7 8">CH155b_5T</strain>
    </source>
</reference>
<feature type="transmembrane region" description="Helical" evidence="6">
    <location>
        <begin position="40"/>
        <end position="66"/>
    </location>
</feature>
<dbReference type="PANTHER" id="PTHR30250:SF11">
    <property type="entry name" value="O-ANTIGEN TRANSPORTER-RELATED"/>
    <property type="match status" value="1"/>
</dbReference>
<dbReference type="GO" id="GO:0005886">
    <property type="term" value="C:plasma membrane"/>
    <property type="evidence" value="ECO:0007669"/>
    <property type="project" value="UniProtKB-SubCell"/>
</dbReference>
<dbReference type="InterPro" id="IPR050833">
    <property type="entry name" value="Poly_Biosynth_Transport"/>
</dbReference>
<evidence type="ECO:0000256" key="3">
    <source>
        <dbReference type="ARBA" id="ARBA00022692"/>
    </source>
</evidence>
<feature type="transmembrane region" description="Helical" evidence="6">
    <location>
        <begin position="116"/>
        <end position="137"/>
    </location>
</feature>
<protein>
    <submittedName>
        <fullName evidence="7">Oligosaccharide flippase family protein</fullName>
    </submittedName>
</protein>
<evidence type="ECO:0000256" key="4">
    <source>
        <dbReference type="ARBA" id="ARBA00022989"/>
    </source>
</evidence>
<keyword evidence="4 6" id="KW-1133">Transmembrane helix</keyword>
<feature type="transmembrane region" description="Helical" evidence="6">
    <location>
        <begin position="149"/>
        <end position="166"/>
    </location>
</feature>
<dbReference type="RefSeq" id="WP_151624001.1">
    <property type="nucleotide sequence ID" value="NZ_WBPG01000002.1"/>
</dbReference>
<organism evidence="7 8">
    <name type="scientific">Bacillus luti</name>
    <dbReference type="NCBI Taxonomy" id="2026191"/>
    <lineage>
        <taxon>Bacteria</taxon>
        <taxon>Bacillati</taxon>
        <taxon>Bacillota</taxon>
        <taxon>Bacilli</taxon>
        <taxon>Bacillales</taxon>
        <taxon>Bacillaceae</taxon>
        <taxon>Bacillus</taxon>
        <taxon>Bacillus cereus group</taxon>
    </lineage>
</organism>
<dbReference type="Pfam" id="PF01943">
    <property type="entry name" value="Polysacc_synt"/>
    <property type="match status" value="1"/>
</dbReference>
<dbReference type="Proteomes" id="UP000470409">
    <property type="component" value="Unassembled WGS sequence"/>
</dbReference>
<comment type="subcellular location">
    <subcellularLocation>
        <location evidence="1">Cell membrane</location>
        <topology evidence="1">Multi-pass membrane protein</topology>
    </subcellularLocation>
</comment>
<feature type="transmembrane region" description="Helical" evidence="6">
    <location>
        <begin position="436"/>
        <end position="454"/>
    </location>
</feature>
<feature type="transmembrane region" description="Helical" evidence="6">
    <location>
        <begin position="260"/>
        <end position="284"/>
    </location>
</feature>
<sequence length="491" mass="55675">MRKNKGIIELLLLWFSQMFASVLAFLTQLILVRILDVKEYGAIATALNLVGIIAAFSGFGVGIYWLRIFGKEGYKAVRWLKTTLIISGGSIIISIVFLLIFTLIIDVALITKETLIIFSSIVVSQGLATLAYAVYQLEGAYNKVSLYQFLNYALRFLVVIFAWIFGFTSIGFISYGYMITALILVACFIPVVNRFYKGNIILVGHKQENIKKDHEPNKSVSYGETLKNLWPFGLAGIFYVIYHQSSVFLLTTLLDEESAAIYNVAFTFLTFIYLFPSALYQGFLLPKIHRWSEKDPSKVIDVYDFGGKFILLFGLFVMVITNVSAIWFIPLFFGEAYAGASYILMILSFSIPLRLVGNNLASILVTEDNMVKKIYYQGIGSVFNVVINIIFIKSYGVYGAAITSILTEMLIMILFFFGVKKYNLIIKKSNIKNKKYYILITLITIILGVLNTLMEVHNLYIISGVTFLYIIMYLLVLRSYFREIKAKELFA</sequence>
<feature type="transmembrane region" description="Helical" evidence="6">
    <location>
        <begin position="374"/>
        <end position="392"/>
    </location>
</feature>
<evidence type="ECO:0000256" key="6">
    <source>
        <dbReference type="SAM" id="Phobius"/>
    </source>
</evidence>
<keyword evidence="2" id="KW-1003">Cell membrane</keyword>
<evidence type="ECO:0000256" key="5">
    <source>
        <dbReference type="ARBA" id="ARBA00023136"/>
    </source>
</evidence>
<accession>A0A7V7SBW4</accession>
<feature type="transmembrane region" description="Helical" evidence="6">
    <location>
        <begin position="172"/>
        <end position="192"/>
    </location>
</feature>
<gene>
    <name evidence="7" type="ORF">F8163_02145</name>
</gene>
<dbReference type="EMBL" id="WBPG01000002">
    <property type="protein sequence ID" value="KAB2445573.1"/>
    <property type="molecule type" value="Genomic_DNA"/>
</dbReference>
<dbReference type="AlphaFoldDB" id="A0A7V7SBW4"/>
<name>A0A7V7SBW4_9BACI</name>
<evidence type="ECO:0000313" key="8">
    <source>
        <dbReference type="Proteomes" id="UP000470409"/>
    </source>
</evidence>
<comment type="caution">
    <text evidence="7">The sequence shown here is derived from an EMBL/GenBank/DDBJ whole genome shotgun (WGS) entry which is preliminary data.</text>
</comment>
<evidence type="ECO:0000256" key="2">
    <source>
        <dbReference type="ARBA" id="ARBA00022475"/>
    </source>
</evidence>
<feature type="transmembrane region" description="Helical" evidence="6">
    <location>
        <begin position="229"/>
        <end position="254"/>
    </location>
</feature>
<feature type="transmembrane region" description="Helical" evidence="6">
    <location>
        <begin position="460"/>
        <end position="481"/>
    </location>
</feature>
<feature type="transmembrane region" description="Helical" evidence="6">
    <location>
        <begin position="398"/>
        <end position="416"/>
    </location>
</feature>
<dbReference type="InterPro" id="IPR002797">
    <property type="entry name" value="Polysacc_synth"/>
</dbReference>
<dbReference type="PANTHER" id="PTHR30250">
    <property type="entry name" value="PST FAMILY PREDICTED COLANIC ACID TRANSPORTER"/>
    <property type="match status" value="1"/>
</dbReference>
<evidence type="ECO:0000256" key="1">
    <source>
        <dbReference type="ARBA" id="ARBA00004651"/>
    </source>
</evidence>
<feature type="transmembrane region" description="Helical" evidence="6">
    <location>
        <begin position="336"/>
        <end position="353"/>
    </location>
</feature>
<feature type="transmembrane region" description="Helical" evidence="6">
    <location>
        <begin position="305"/>
        <end position="330"/>
    </location>
</feature>
<evidence type="ECO:0000313" key="7">
    <source>
        <dbReference type="EMBL" id="KAB2445573.1"/>
    </source>
</evidence>
<feature type="transmembrane region" description="Helical" evidence="6">
    <location>
        <begin position="86"/>
        <end position="110"/>
    </location>
</feature>